<evidence type="ECO:0000313" key="1">
    <source>
        <dbReference type="EMBL" id="SMP43002.1"/>
    </source>
</evidence>
<keyword evidence="2" id="KW-1185">Reference proteome</keyword>
<comment type="caution">
    <text evidence="1">The sequence shown here is derived from an EMBL/GenBank/DDBJ whole genome shotgun (WGS) entry which is preliminary data.</text>
</comment>
<organism evidence="1 2">
    <name type="scientific">Neorhodopirellula lusitana</name>
    <dbReference type="NCBI Taxonomy" id="445327"/>
    <lineage>
        <taxon>Bacteria</taxon>
        <taxon>Pseudomonadati</taxon>
        <taxon>Planctomycetota</taxon>
        <taxon>Planctomycetia</taxon>
        <taxon>Pirellulales</taxon>
        <taxon>Pirellulaceae</taxon>
        <taxon>Neorhodopirellula</taxon>
    </lineage>
</organism>
<name>A0ABY1PQV4_9BACT</name>
<sequence length="81" mass="8932">MAAAFGVTTEMEGQLVTQKIDPLQDAQGRINSRVGFRGMHVGNACCPDIRAAATRSMWGYWRFDAAYSLVHIMSEDPCHSV</sequence>
<proteinExistence type="predicted"/>
<dbReference type="EMBL" id="FXUG01000001">
    <property type="protein sequence ID" value="SMP43002.1"/>
    <property type="molecule type" value="Genomic_DNA"/>
</dbReference>
<accession>A0ABY1PQV4</accession>
<gene>
    <name evidence="1" type="ORF">SAMN06265222_101875</name>
</gene>
<evidence type="ECO:0000313" key="2">
    <source>
        <dbReference type="Proteomes" id="UP001158067"/>
    </source>
</evidence>
<dbReference type="Proteomes" id="UP001158067">
    <property type="component" value="Unassembled WGS sequence"/>
</dbReference>
<reference evidence="1 2" key="1">
    <citation type="submission" date="2017-05" db="EMBL/GenBank/DDBJ databases">
        <authorList>
            <person name="Varghese N."/>
            <person name="Submissions S."/>
        </authorList>
    </citation>
    <scope>NUCLEOTIDE SEQUENCE [LARGE SCALE GENOMIC DNA]</scope>
    <source>
        <strain evidence="1 2">DSM 25457</strain>
    </source>
</reference>
<protein>
    <submittedName>
        <fullName evidence="1">Uncharacterized protein</fullName>
    </submittedName>
</protein>